<reference evidence="1" key="1">
    <citation type="submission" date="2016-08" db="EMBL/GenBank/DDBJ databases">
        <authorList>
            <person name="Yan J."/>
        </authorList>
    </citation>
    <scope>NUCLEOTIDE SEQUENCE</scope>
    <source>
        <strain evidence="1">CSS-01s</strain>
    </source>
</reference>
<sequence length="195" mass="22453">MARGGVRALSRYYTTTGTPLNGATKGQRLQLWKAYFNQDAKFMTVLMFPHVQTGFDIHTIYKDGGADYAQKLKWRAFIEELFVNLCEATWKIYEGVNLECEYLMISDGSQVPPSPQQVSYEKALLMRLAALRKVPDYRWIIIHRGPLLNAALRKLPMKAFEEADLSEWAKEFTKAYNQVWSRVRLEGVESLSVAY</sequence>
<name>A0A8H7ISI4_9PEZI</name>
<protein>
    <submittedName>
        <fullName evidence="1">Uncharacterized protein</fullName>
    </submittedName>
</protein>
<reference evidence="1" key="2">
    <citation type="journal article" date="2018" name="DNA Res.">
        <title>Comparative genome and transcriptome analyses reveal adaptations to opportunistic infections in woody plant degrading pathogens of Botryosphaeriaceae.</title>
        <authorList>
            <person name="Yan J.Y."/>
            <person name="Zhao W.S."/>
            <person name="Chen Z."/>
            <person name="Xing Q.K."/>
            <person name="Zhang W."/>
            <person name="Chethana K.W.T."/>
            <person name="Xue M.F."/>
            <person name="Xu J.P."/>
            <person name="Phillips A.J.L."/>
            <person name="Wang Y."/>
            <person name="Liu J.H."/>
            <person name="Liu M."/>
            <person name="Zhou Y."/>
            <person name="Jayawardena R.S."/>
            <person name="Manawasinghe I.S."/>
            <person name="Huang J.B."/>
            <person name="Qiao G.H."/>
            <person name="Fu C.Y."/>
            <person name="Guo F.F."/>
            <person name="Dissanayake A.J."/>
            <person name="Peng Y.L."/>
            <person name="Hyde K.D."/>
            <person name="Li X.H."/>
        </authorList>
    </citation>
    <scope>NUCLEOTIDE SEQUENCE</scope>
    <source>
        <strain evidence="1">CSS-01s</strain>
    </source>
</reference>
<comment type="caution">
    <text evidence="1">The sequence shown here is derived from an EMBL/GenBank/DDBJ whole genome shotgun (WGS) entry which is preliminary data.</text>
</comment>
<dbReference type="Proteomes" id="UP000627934">
    <property type="component" value="Unassembled WGS sequence"/>
</dbReference>
<proteinExistence type="predicted"/>
<gene>
    <name evidence="1" type="ORF">BFW01_g1444</name>
</gene>
<organism evidence="1 2">
    <name type="scientific">Lasiodiplodia theobromae</name>
    <dbReference type="NCBI Taxonomy" id="45133"/>
    <lineage>
        <taxon>Eukaryota</taxon>
        <taxon>Fungi</taxon>
        <taxon>Dikarya</taxon>
        <taxon>Ascomycota</taxon>
        <taxon>Pezizomycotina</taxon>
        <taxon>Dothideomycetes</taxon>
        <taxon>Dothideomycetes incertae sedis</taxon>
        <taxon>Botryosphaeriales</taxon>
        <taxon>Botryosphaeriaceae</taxon>
        <taxon>Lasiodiplodia</taxon>
    </lineage>
</organism>
<accession>A0A8H7ISI4</accession>
<evidence type="ECO:0000313" key="2">
    <source>
        <dbReference type="Proteomes" id="UP000627934"/>
    </source>
</evidence>
<evidence type="ECO:0000313" key="1">
    <source>
        <dbReference type="EMBL" id="KAF9630882.1"/>
    </source>
</evidence>
<dbReference type="EMBL" id="MDYX01000041">
    <property type="protein sequence ID" value="KAF9630882.1"/>
    <property type="molecule type" value="Genomic_DNA"/>
</dbReference>
<dbReference type="AlphaFoldDB" id="A0A8H7ISI4"/>